<keyword evidence="8 13" id="KW-0547">Nucleotide-binding</keyword>
<gene>
    <name evidence="13" type="primary">thrB</name>
    <name evidence="16" type="ORF">IRY55_09415</name>
</gene>
<dbReference type="InterPro" id="IPR000870">
    <property type="entry name" value="Homoserine_kinase"/>
</dbReference>
<organism evidence="16 17">
    <name type="scientific">Savagea serpentis</name>
    <dbReference type="NCBI Taxonomy" id="2785297"/>
    <lineage>
        <taxon>Bacteria</taxon>
        <taxon>Bacillati</taxon>
        <taxon>Bacillota</taxon>
        <taxon>Bacilli</taxon>
        <taxon>Bacillales</taxon>
        <taxon>Caryophanaceae</taxon>
        <taxon>Savagea</taxon>
    </lineage>
</organism>
<dbReference type="InterPro" id="IPR036554">
    <property type="entry name" value="GHMP_kinase_C_sf"/>
</dbReference>
<dbReference type="InterPro" id="IPR020568">
    <property type="entry name" value="Ribosomal_Su5_D2-typ_SF"/>
</dbReference>
<comment type="subcellular location">
    <subcellularLocation>
        <location evidence="13">Cytoplasm</location>
    </subcellularLocation>
</comment>
<dbReference type="InterPro" id="IPR014721">
    <property type="entry name" value="Ribsml_uS5_D2-typ_fold_subgr"/>
</dbReference>
<sequence length="297" mass="32017">MDQPKFTVVVPATTANLGPGYDCFGLALDLTMEVRVYESDRWHVEYREKEYASLTSGESNLIVKTILGTAKFAGRSISPHVLVVSSNIPLGKGLGSSASAIAAGVEIANEILQLDLSMQQKLELGTTFEGHADNVNAAIHGGFVLSYYKNGELDYVALDAPKVGALILVPDVQLATSESRSVIPEVINHAEATAGSAAGHLFVAAIANEQWSLAGKMLERDTFHEPFRKKMFPHFDEVRALVKSSGAYGMTISGAGPSLFVLMPEDRVAEVAQAVRKHYPVYEPIEAHPSNKGTYVQ</sequence>
<evidence type="ECO:0000256" key="1">
    <source>
        <dbReference type="ARBA" id="ARBA00005015"/>
    </source>
</evidence>
<dbReference type="PROSITE" id="PS00627">
    <property type="entry name" value="GHMP_KINASES_ATP"/>
    <property type="match status" value="1"/>
</dbReference>
<dbReference type="Gene3D" id="3.30.70.890">
    <property type="entry name" value="GHMP kinase, C-terminal domain"/>
    <property type="match status" value="1"/>
</dbReference>
<keyword evidence="5 13" id="KW-0028">Amino-acid biosynthesis</keyword>
<reference evidence="16" key="1">
    <citation type="submission" date="2020-11" db="EMBL/GenBank/DDBJ databases">
        <title>Multidrug resistant novel bacterium Savagea serpentis sp. nov., isolated from the scats of a vine snake (Ahaetulla nasuta).</title>
        <authorList>
            <person name="Venkata Ramana V."/>
            <person name="Vikas Patil S."/>
            <person name="Yogita Lugani V."/>
        </authorList>
    </citation>
    <scope>NUCLEOTIDE SEQUENCE</scope>
    <source>
        <strain evidence="16">SN6</strain>
    </source>
</reference>
<feature type="domain" description="GHMP kinase C-terminal" evidence="15">
    <location>
        <begin position="203"/>
        <end position="280"/>
    </location>
</feature>
<dbReference type="PRINTS" id="PR00958">
    <property type="entry name" value="HOMSERKINASE"/>
</dbReference>
<keyword evidence="13" id="KW-0963">Cytoplasm</keyword>
<dbReference type="UniPathway" id="UPA00050">
    <property type="reaction ID" value="UER00064"/>
</dbReference>
<comment type="catalytic activity">
    <reaction evidence="11 13">
        <text>L-homoserine + ATP = O-phospho-L-homoserine + ADP + H(+)</text>
        <dbReference type="Rhea" id="RHEA:13985"/>
        <dbReference type="ChEBI" id="CHEBI:15378"/>
        <dbReference type="ChEBI" id="CHEBI:30616"/>
        <dbReference type="ChEBI" id="CHEBI:57476"/>
        <dbReference type="ChEBI" id="CHEBI:57590"/>
        <dbReference type="ChEBI" id="CHEBI:456216"/>
        <dbReference type="EC" id="2.7.1.39"/>
    </reaction>
</comment>
<evidence type="ECO:0000256" key="12">
    <source>
        <dbReference type="ARBA" id="ARBA00049954"/>
    </source>
</evidence>
<dbReference type="HAMAP" id="MF_00384">
    <property type="entry name" value="Homoser_kinase"/>
    <property type="match status" value="1"/>
</dbReference>
<protein>
    <recommendedName>
        <fullName evidence="4 13">Homoserine kinase</fullName>
        <shortName evidence="13">HK</shortName>
        <shortName evidence="13">HSK</shortName>
        <ecNumber evidence="3 13">2.7.1.39</ecNumber>
    </recommendedName>
</protein>
<keyword evidence="6 13" id="KW-0808">Transferase</keyword>
<feature type="domain" description="GHMP kinase N-terminal" evidence="14">
    <location>
        <begin position="60"/>
        <end position="142"/>
    </location>
</feature>
<dbReference type="NCBIfam" id="TIGR00191">
    <property type="entry name" value="thrB"/>
    <property type="match status" value="1"/>
</dbReference>
<keyword evidence="7 13" id="KW-0791">Threonine biosynthesis</keyword>
<comment type="function">
    <text evidence="12 13">Catalyzes the ATP-dependent phosphorylation of L-homoserine to L-homoserine phosphate.</text>
</comment>
<evidence type="ECO:0000256" key="11">
    <source>
        <dbReference type="ARBA" id="ARBA00049375"/>
    </source>
</evidence>
<keyword evidence="17" id="KW-1185">Reference proteome</keyword>
<evidence type="ECO:0000259" key="14">
    <source>
        <dbReference type="Pfam" id="PF00288"/>
    </source>
</evidence>
<evidence type="ECO:0000256" key="5">
    <source>
        <dbReference type="ARBA" id="ARBA00022605"/>
    </source>
</evidence>
<comment type="similarity">
    <text evidence="2 13">Belongs to the GHMP kinase family. Homoserine kinase subfamily.</text>
</comment>
<dbReference type="EMBL" id="JADKPV010000004">
    <property type="protein sequence ID" value="MBF4501580.1"/>
    <property type="molecule type" value="Genomic_DNA"/>
</dbReference>
<dbReference type="EC" id="2.7.1.39" evidence="3 13"/>
<dbReference type="RefSeq" id="WP_194563058.1">
    <property type="nucleotide sequence ID" value="NZ_JADKPV010000004.1"/>
</dbReference>
<keyword evidence="9 13" id="KW-0418">Kinase</keyword>
<accession>A0A8J7G3I4</accession>
<evidence type="ECO:0000256" key="7">
    <source>
        <dbReference type="ARBA" id="ARBA00022697"/>
    </source>
</evidence>
<dbReference type="GO" id="GO:0005737">
    <property type="term" value="C:cytoplasm"/>
    <property type="evidence" value="ECO:0007669"/>
    <property type="project" value="UniProtKB-SubCell"/>
</dbReference>
<comment type="caution">
    <text evidence="16">The sequence shown here is derived from an EMBL/GenBank/DDBJ whole genome shotgun (WGS) entry which is preliminary data.</text>
</comment>
<evidence type="ECO:0000256" key="3">
    <source>
        <dbReference type="ARBA" id="ARBA00012078"/>
    </source>
</evidence>
<dbReference type="GO" id="GO:0009088">
    <property type="term" value="P:threonine biosynthetic process"/>
    <property type="evidence" value="ECO:0007669"/>
    <property type="project" value="UniProtKB-UniRule"/>
</dbReference>
<feature type="binding site" evidence="13">
    <location>
        <begin position="89"/>
        <end position="99"/>
    </location>
    <ligand>
        <name>ATP</name>
        <dbReference type="ChEBI" id="CHEBI:30616"/>
    </ligand>
</feature>
<evidence type="ECO:0000256" key="9">
    <source>
        <dbReference type="ARBA" id="ARBA00022777"/>
    </source>
</evidence>
<name>A0A8J7G3I4_9BACL</name>
<evidence type="ECO:0000313" key="16">
    <source>
        <dbReference type="EMBL" id="MBF4501580.1"/>
    </source>
</evidence>
<evidence type="ECO:0000313" key="17">
    <source>
        <dbReference type="Proteomes" id="UP000622653"/>
    </source>
</evidence>
<comment type="pathway">
    <text evidence="1 13">Amino-acid biosynthesis; L-threonine biosynthesis; L-threonine from L-aspartate: step 4/5.</text>
</comment>
<evidence type="ECO:0000256" key="8">
    <source>
        <dbReference type="ARBA" id="ARBA00022741"/>
    </source>
</evidence>
<dbReference type="GO" id="GO:0005524">
    <property type="term" value="F:ATP binding"/>
    <property type="evidence" value="ECO:0007669"/>
    <property type="project" value="UniProtKB-UniRule"/>
</dbReference>
<evidence type="ECO:0000259" key="15">
    <source>
        <dbReference type="Pfam" id="PF08544"/>
    </source>
</evidence>
<evidence type="ECO:0000256" key="2">
    <source>
        <dbReference type="ARBA" id="ARBA00007370"/>
    </source>
</evidence>
<dbReference type="PIRSF" id="PIRSF000676">
    <property type="entry name" value="Homoser_kin"/>
    <property type="match status" value="1"/>
</dbReference>
<dbReference type="GO" id="GO:0004413">
    <property type="term" value="F:homoserine kinase activity"/>
    <property type="evidence" value="ECO:0007669"/>
    <property type="project" value="UniProtKB-UniRule"/>
</dbReference>
<dbReference type="PANTHER" id="PTHR20861">
    <property type="entry name" value="HOMOSERINE/4-DIPHOSPHOCYTIDYL-2-C-METHYL-D-ERYTHRITOL KINASE"/>
    <property type="match status" value="1"/>
</dbReference>
<dbReference type="SUPFAM" id="SSF54211">
    <property type="entry name" value="Ribosomal protein S5 domain 2-like"/>
    <property type="match status" value="1"/>
</dbReference>
<dbReference type="Pfam" id="PF00288">
    <property type="entry name" value="GHMP_kinases_N"/>
    <property type="match status" value="1"/>
</dbReference>
<dbReference type="InterPro" id="IPR006204">
    <property type="entry name" value="GHMP_kinase_N_dom"/>
</dbReference>
<dbReference type="Pfam" id="PF08544">
    <property type="entry name" value="GHMP_kinases_C"/>
    <property type="match status" value="1"/>
</dbReference>
<dbReference type="InterPro" id="IPR006203">
    <property type="entry name" value="GHMP_knse_ATP-bd_CS"/>
</dbReference>
<keyword evidence="10 13" id="KW-0067">ATP-binding</keyword>
<evidence type="ECO:0000256" key="10">
    <source>
        <dbReference type="ARBA" id="ARBA00022840"/>
    </source>
</evidence>
<evidence type="ECO:0000256" key="13">
    <source>
        <dbReference type="HAMAP-Rule" id="MF_00384"/>
    </source>
</evidence>
<dbReference type="AlphaFoldDB" id="A0A8J7G3I4"/>
<dbReference type="Gene3D" id="3.30.230.10">
    <property type="match status" value="1"/>
</dbReference>
<evidence type="ECO:0000256" key="4">
    <source>
        <dbReference type="ARBA" id="ARBA00017858"/>
    </source>
</evidence>
<dbReference type="Proteomes" id="UP000622653">
    <property type="component" value="Unassembled WGS sequence"/>
</dbReference>
<dbReference type="PANTHER" id="PTHR20861:SF1">
    <property type="entry name" value="HOMOSERINE KINASE"/>
    <property type="match status" value="1"/>
</dbReference>
<proteinExistence type="inferred from homology"/>
<dbReference type="InterPro" id="IPR013750">
    <property type="entry name" value="GHMP_kinase_C_dom"/>
</dbReference>
<evidence type="ECO:0000256" key="6">
    <source>
        <dbReference type="ARBA" id="ARBA00022679"/>
    </source>
</evidence>
<dbReference type="SUPFAM" id="SSF55060">
    <property type="entry name" value="GHMP Kinase, C-terminal domain"/>
    <property type="match status" value="1"/>
</dbReference>